<keyword evidence="6" id="KW-0808">Transferase</keyword>
<evidence type="ECO:0000313" key="7">
    <source>
        <dbReference type="Proteomes" id="UP000027170"/>
    </source>
</evidence>
<dbReference type="OrthoDB" id="9803913at2"/>
<dbReference type="SUPFAM" id="SSF53098">
    <property type="entry name" value="Ribonuclease H-like"/>
    <property type="match status" value="1"/>
</dbReference>
<dbReference type="InterPro" id="IPR036397">
    <property type="entry name" value="RNaseH_sf"/>
</dbReference>
<organism evidence="6 7">
    <name type="scientific">Snodgrassella communis</name>
    <dbReference type="NCBI Taxonomy" id="2946699"/>
    <lineage>
        <taxon>Bacteria</taxon>
        <taxon>Pseudomonadati</taxon>
        <taxon>Pseudomonadota</taxon>
        <taxon>Betaproteobacteria</taxon>
        <taxon>Neisseriales</taxon>
        <taxon>Neisseriaceae</taxon>
        <taxon>Snodgrassella</taxon>
    </lineage>
</organism>
<dbReference type="SMART" id="SM00479">
    <property type="entry name" value="EXOIII"/>
    <property type="match status" value="1"/>
</dbReference>
<dbReference type="EMBL" id="JFZV01000006">
    <property type="protein sequence ID" value="KDN14612.1"/>
    <property type="molecule type" value="Genomic_DNA"/>
</dbReference>
<dbReference type="RefSeq" id="WP_037407390.1">
    <property type="nucleotide sequence ID" value="NZ_JFZV01000006.1"/>
</dbReference>
<evidence type="ECO:0000256" key="4">
    <source>
        <dbReference type="ARBA" id="ARBA00049244"/>
    </source>
</evidence>
<sequence>MSIVANNDAAAFAELAAVLFTLPLPVAIVDLETTGGHFEHDRITEIAILRFHHGHISRHQWLLNPQQPISDFITQLTGISNEMVQNAPAFADIAKELLPLVRGHLLVAHNSRFDYTFLRHAFARCHINFAAPTLDTVPFSRKLYPQHFKHNLDSIIERFAINIAATERHRAMGDVLALTEFLQCSLYEKTAAIWLAQWQALIKPGYLPAWLKPELRQHLYALPDSPGLILWQAARHEATTMMVQERAFTDICTLLQDKNVQRQWPQTGTVDFIPANSILHALWLQGYYQLQQQAQPYADETVPPVKWYTVSFVANHHDQLQARIITLKEGILSQPPYGLFMHPRAAKRALADWARRYGLCPAVLDITPQSLARNEPCPNQAAQLCDGSCRLDAATQKQNELLLQYAPLLPVCDWGRWHQLQLTEVEAVTAAEVVLEAQAGCIRLDEQHWYFHPLLPKLLKQRLKRPANIVFVR</sequence>
<dbReference type="InterPro" id="IPR013520">
    <property type="entry name" value="Ribonucl_H"/>
</dbReference>
<accession>A0A066TJA0</accession>
<dbReference type="CDD" id="cd06127">
    <property type="entry name" value="DEDDh"/>
    <property type="match status" value="1"/>
</dbReference>
<dbReference type="PANTHER" id="PTHR30231">
    <property type="entry name" value="DNA POLYMERASE III SUBUNIT EPSILON"/>
    <property type="match status" value="1"/>
</dbReference>
<dbReference type="AlphaFoldDB" id="A0A066TJA0"/>
<feature type="domain" description="Exonuclease" evidence="5">
    <location>
        <begin position="25"/>
        <end position="191"/>
    </location>
</feature>
<dbReference type="InterPro" id="IPR012337">
    <property type="entry name" value="RNaseH-like_sf"/>
</dbReference>
<dbReference type="FunFam" id="3.30.420.10:FF:000045">
    <property type="entry name" value="3'-5' exonuclease DinG"/>
    <property type="match status" value="1"/>
</dbReference>
<comment type="catalytic activity">
    <reaction evidence="4">
        <text>DNA(n) + a 2'-deoxyribonucleoside 5'-triphosphate = DNA(n+1) + diphosphate</text>
        <dbReference type="Rhea" id="RHEA:22508"/>
        <dbReference type="Rhea" id="RHEA-COMP:17339"/>
        <dbReference type="Rhea" id="RHEA-COMP:17340"/>
        <dbReference type="ChEBI" id="CHEBI:33019"/>
        <dbReference type="ChEBI" id="CHEBI:61560"/>
        <dbReference type="ChEBI" id="CHEBI:173112"/>
        <dbReference type="EC" id="2.7.7.7"/>
    </reaction>
</comment>
<proteinExistence type="predicted"/>
<protein>
    <recommendedName>
        <fullName evidence="1">DNA-directed DNA polymerase</fullName>
        <ecNumber evidence="1">2.7.7.7</ecNumber>
    </recommendedName>
</protein>
<dbReference type="GO" id="GO:0008408">
    <property type="term" value="F:3'-5' exonuclease activity"/>
    <property type="evidence" value="ECO:0007669"/>
    <property type="project" value="TreeGrafter"/>
</dbReference>
<dbReference type="GO" id="GO:0003887">
    <property type="term" value="F:DNA-directed DNA polymerase activity"/>
    <property type="evidence" value="ECO:0007669"/>
    <property type="project" value="UniProtKB-EC"/>
</dbReference>
<comment type="caution">
    <text evidence="6">The sequence shown here is derived from an EMBL/GenBank/DDBJ whole genome shotgun (WGS) entry which is preliminary data.</text>
</comment>
<evidence type="ECO:0000256" key="3">
    <source>
        <dbReference type="ARBA" id="ARBA00026073"/>
    </source>
</evidence>
<dbReference type="Gene3D" id="3.30.420.10">
    <property type="entry name" value="Ribonuclease H-like superfamily/Ribonuclease H"/>
    <property type="match status" value="1"/>
</dbReference>
<dbReference type="GO" id="GO:0045004">
    <property type="term" value="P:DNA replication proofreading"/>
    <property type="evidence" value="ECO:0007669"/>
    <property type="project" value="TreeGrafter"/>
</dbReference>
<dbReference type="InterPro" id="IPR006054">
    <property type="entry name" value="DnaQ"/>
</dbReference>
<dbReference type="Pfam" id="PF00929">
    <property type="entry name" value="RNase_T"/>
    <property type="match status" value="1"/>
</dbReference>
<dbReference type="PANTHER" id="PTHR30231:SF37">
    <property type="entry name" value="EXODEOXYRIBONUCLEASE 10"/>
    <property type="match status" value="1"/>
</dbReference>
<dbReference type="Proteomes" id="UP000027170">
    <property type="component" value="Unassembled WGS sequence"/>
</dbReference>
<dbReference type="NCBIfam" id="TIGR00573">
    <property type="entry name" value="dnaq"/>
    <property type="match status" value="1"/>
</dbReference>
<dbReference type="GO" id="GO:0003677">
    <property type="term" value="F:DNA binding"/>
    <property type="evidence" value="ECO:0007669"/>
    <property type="project" value="InterPro"/>
</dbReference>
<name>A0A066TJA0_9NEIS</name>
<gene>
    <name evidence="6" type="ORF">SALWKB29_1402</name>
</gene>
<dbReference type="EC" id="2.7.7.7" evidence="1"/>
<evidence type="ECO:0000256" key="1">
    <source>
        <dbReference type="ARBA" id="ARBA00012417"/>
    </source>
</evidence>
<dbReference type="GO" id="GO:0005829">
    <property type="term" value="C:cytosol"/>
    <property type="evidence" value="ECO:0007669"/>
    <property type="project" value="TreeGrafter"/>
</dbReference>
<comment type="subunit">
    <text evidence="3">DNA polymerase III contains a core (composed of alpha, epsilon and theta chains) that associates with a tau subunit. This core dimerizes to form the POLIII' complex. PolIII' associates with the gamma complex (composed of gamma, delta, delta', psi and chi chains) and with the beta chain to form the complete DNA polymerase III complex.</text>
</comment>
<keyword evidence="6" id="KW-0548">Nucleotidyltransferase</keyword>
<reference evidence="6 7" key="1">
    <citation type="submission" date="2014-03" db="EMBL/GenBank/DDBJ databases">
        <title>The genomes of two eusocial bee gut symbionts.</title>
        <authorList>
            <person name="Kwong W.K."/>
            <person name="Engel P."/>
            <person name="Koch H."/>
            <person name="Moran N.A."/>
        </authorList>
    </citation>
    <scope>NUCLEOTIDE SEQUENCE [LARGE SCALE GENOMIC DNA]</scope>
    <source>
        <strain evidence="7">wkB29</strain>
    </source>
</reference>
<dbReference type="eggNOG" id="COG0847">
    <property type="taxonomic scope" value="Bacteria"/>
</dbReference>
<comment type="function">
    <text evidence="2">DNA polymerase III is a complex, multichain enzyme responsible for most of the replicative synthesis in bacteria. The epsilon subunit contain the editing function and is a proofreading 3'-5' exonuclease.</text>
</comment>
<evidence type="ECO:0000256" key="2">
    <source>
        <dbReference type="ARBA" id="ARBA00025483"/>
    </source>
</evidence>
<evidence type="ECO:0000313" key="6">
    <source>
        <dbReference type="EMBL" id="KDN14612.1"/>
    </source>
</evidence>
<evidence type="ECO:0000259" key="5">
    <source>
        <dbReference type="SMART" id="SM00479"/>
    </source>
</evidence>
<keyword evidence="7" id="KW-1185">Reference proteome</keyword>